<sequence>MLGALKQQVNQRFNQWLIKRVPTAQVFTLSNRNIFIFPTLFGFAYLVIVLLLFLLGTNYQNNVIMLLSYLMASFFVTTMLTAFFNLKGLSLRSAKTHNGFVGQMLHPSVTLQCDKPVFDINLSYHNSAVSKINTVEDCQNAKIALNTSKRGVLRPGRLKVLSEYPYGLFQVWARLDFDHQFIVFPAPKAIATKQLKALVTSDQEGGANLQETSGDEFNELRSFLPGESMARVAWKQLARGQGKFTKHYRHNLGESRYLSLEMLPNVSLERKLEYLSYLVLQYHQLNAQYGLVLTTTKIEINSGDLHRDECLTALAMYALPNGVIHE</sequence>
<feature type="transmembrane region" description="Helical" evidence="1">
    <location>
        <begin position="63"/>
        <end position="86"/>
    </location>
</feature>
<dbReference type="Proteomes" id="UP000568664">
    <property type="component" value="Unassembled WGS sequence"/>
</dbReference>
<dbReference type="PANTHER" id="PTHR34351:SF1">
    <property type="entry name" value="SLR1927 PROTEIN"/>
    <property type="match status" value="1"/>
</dbReference>
<gene>
    <name evidence="2" type="ORF">HII17_08315</name>
</gene>
<dbReference type="PANTHER" id="PTHR34351">
    <property type="entry name" value="SLR1927 PROTEIN-RELATED"/>
    <property type="match status" value="1"/>
</dbReference>
<organism evidence="2 3">
    <name type="scientific">Thalassotalea algicola</name>
    <dbReference type="NCBI Taxonomy" id="2716224"/>
    <lineage>
        <taxon>Bacteria</taxon>
        <taxon>Pseudomonadati</taxon>
        <taxon>Pseudomonadota</taxon>
        <taxon>Gammaproteobacteria</taxon>
        <taxon>Alteromonadales</taxon>
        <taxon>Colwelliaceae</taxon>
        <taxon>Thalassotalea</taxon>
    </lineage>
</organism>
<dbReference type="EMBL" id="JABBXH010000002">
    <property type="protein sequence ID" value="NMP31563.1"/>
    <property type="molecule type" value="Genomic_DNA"/>
</dbReference>
<dbReference type="AlphaFoldDB" id="A0A7Y0Q6N3"/>
<evidence type="ECO:0000313" key="2">
    <source>
        <dbReference type="EMBL" id="NMP31563.1"/>
    </source>
</evidence>
<evidence type="ECO:0000256" key="1">
    <source>
        <dbReference type="SAM" id="Phobius"/>
    </source>
</evidence>
<keyword evidence="1" id="KW-0472">Membrane</keyword>
<keyword evidence="3" id="KW-1185">Reference proteome</keyword>
<proteinExistence type="predicted"/>
<feature type="transmembrane region" description="Helical" evidence="1">
    <location>
        <begin position="34"/>
        <end position="57"/>
    </location>
</feature>
<name>A0A7Y0Q6N3_9GAMM</name>
<protein>
    <submittedName>
        <fullName evidence="2">DUF58 domain-containing protein</fullName>
    </submittedName>
</protein>
<accession>A0A7Y0Q6N3</accession>
<reference evidence="2 3" key="1">
    <citation type="submission" date="2020-04" db="EMBL/GenBank/DDBJ databases">
        <title>Thalassotalea sp. M1531, isolated from the surface of marine red alga.</title>
        <authorList>
            <person name="Pang L."/>
            <person name="Lu D.-C."/>
        </authorList>
    </citation>
    <scope>NUCLEOTIDE SEQUENCE [LARGE SCALE GENOMIC DNA]</scope>
    <source>
        <strain evidence="2 3">M1531</strain>
    </source>
</reference>
<evidence type="ECO:0000313" key="3">
    <source>
        <dbReference type="Proteomes" id="UP000568664"/>
    </source>
</evidence>
<keyword evidence="1" id="KW-0812">Transmembrane</keyword>
<comment type="caution">
    <text evidence="2">The sequence shown here is derived from an EMBL/GenBank/DDBJ whole genome shotgun (WGS) entry which is preliminary data.</text>
</comment>
<dbReference type="RefSeq" id="WP_169074866.1">
    <property type="nucleotide sequence ID" value="NZ_JABBXH010000002.1"/>
</dbReference>
<keyword evidence="1" id="KW-1133">Transmembrane helix</keyword>